<keyword evidence="2" id="KW-1133">Transmembrane helix</keyword>
<dbReference type="PANTHER" id="PTHR34379:SF6">
    <property type="entry name" value="PROTEIN 3F"/>
    <property type="match status" value="1"/>
</dbReference>
<dbReference type="Proteomes" id="UP000195402">
    <property type="component" value="Unassembled WGS sequence"/>
</dbReference>
<feature type="transmembrane region" description="Helical" evidence="2">
    <location>
        <begin position="170"/>
        <end position="198"/>
    </location>
</feature>
<reference evidence="3 4" key="1">
    <citation type="journal article" date="2017" name="Mol. Plant">
        <title>The Genome of Medicinal Plant Macleaya cordata Provides New Insights into Benzylisoquinoline Alkaloids Metabolism.</title>
        <authorList>
            <person name="Liu X."/>
            <person name="Liu Y."/>
            <person name="Huang P."/>
            <person name="Ma Y."/>
            <person name="Qing Z."/>
            <person name="Tang Q."/>
            <person name="Cao H."/>
            <person name="Cheng P."/>
            <person name="Zheng Y."/>
            <person name="Yuan Z."/>
            <person name="Zhou Y."/>
            <person name="Liu J."/>
            <person name="Tang Z."/>
            <person name="Zhuo Y."/>
            <person name="Zhang Y."/>
            <person name="Yu L."/>
            <person name="Huang J."/>
            <person name="Yang P."/>
            <person name="Peng Q."/>
            <person name="Zhang J."/>
            <person name="Jiang W."/>
            <person name="Zhang Z."/>
            <person name="Lin K."/>
            <person name="Ro D.K."/>
            <person name="Chen X."/>
            <person name="Xiong X."/>
            <person name="Shang Y."/>
            <person name="Huang S."/>
            <person name="Zeng J."/>
        </authorList>
    </citation>
    <scope>NUCLEOTIDE SEQUENCE [LARGE SCALE GENOMIC DNA]</scope>
    <source>
        <strain evidence="4">cv. BLH2017</strain>
        <tissue evidence="3">Root</tissue>
    </source>
</reference>
<feature type="compositionally biased region" description="Basic and acidic residues" evidence="1">
    <location>
        <begin position="1"/>
        <end position="13"/>
    </location>
</feature>
<evidence type="ECO:0000256" key="1">
    <source>
        <dbReference type="SAM" id="MobiDB-lite"/>
    </source>
</evidence>
<organism evidence="3 4">
    <name type="scientific">Macleaya cordata</name>
    <name type="common">Five-seeded plume-poppy</name>
    <name type="synonym">Bocconia cordata</name>
    <dbReference type="NCBI Taxonomy" id="56857"/>
    <lineage>
        <taxon>Eukaryota</taxon>
        <taxon>Viridiplantae</taxon>
        <taxon>Streptophyta</taxon>
        <taxon>Embryophyta</taxon>
        <taxon>Tracheophyta</taxon>
        <taxon>Spermatophyta</taxon>
        <taxon>Magnoliopsida</taxon>
        <taxon>Ranunculales</taxon>
        <taxon>Papaveraceae</taxon>
        <taxon>Papaveroideae</taxon>
        <taxon>Macleaya</taxon>
    </lineage>
</organism>
<name>A0A200Q8L8_MACCD</name>
<evidence type="ECO:0000256" key="2">
    <source>
        <dbReference type="SAM" id="Phobius"/>
    </source>
</evidence>
<evidence type="ECO:0000313" key="4">
    <source>
        <dbReference type="Proteomes" id="UP000195402"/>
    </source>
</evidence>
<dbReference type="InterPro" id="IPR040411">
    <property type="entry name" value="At5g23160-like"/>
</dbReference>
<protein>
    <submittedName>
        <fullName evidence="3">Uncharacterized protein</fullName>
    </submittedName>
</protein>
<keyword evidence="2" id="KW-0812">Transmembrane</keyword>
<evidence type="ECO:0000313" key="3">
    <source>
        <dbReference type="EMBL" id="OVA06775.1"/>
    </source>
</evidence>
<dbReference type="PANTHER" id="PTHR34379">
    <property type="entry name" value="OS07G0553800 PROTEIN"/>
    <property type="match status" value="1"/>
</dbReference>
<feature type="region of interest" description="Disordered" evidence="1">
    <location>
        <begin position="1"/>
        <end position="28"/>
    </location>
</feature>
<sequence>MISEENLKSKVHSETGSTGGRSRKKKTARRILCQMAKAVFFDTNLKKVRNGKVVQDPIRSESSLSAKSEKISILMNEKSNRKQSEENHHWKLNPMIGSSDLSSSSSSTLTYSSSISSSSSSCSSSSWPIPESKSSWISFSGRDKSFRLNSIDKKQSNETRSSKYCCITRLSLLLFSLSVLIFWGKICAILCTSTWFYFVSTSRRDIEEEDEDDESPVMDKSPEEIIQSKEYKKKVIMEGLLERNHRSSFNLQHPQ</sequence>
<dbReference type="OMA" id="DNGLMIG"/>
<dbReference type="AlphaFoldDB" id="A0A200Q8L8"/>
<dbReference type="OrthoDB" id="1886721at2759"/>
<dbReference type="InParanoid" id="A0A200Q8L8"/>
<comment type="caution">
    <text evidence="3">The sequence shown here is derived from an EMBL/GenBank/DDBJ whole genome shotgun (WGS) entry which is preliminary data.</text>
</comment>
<keyword evidence="4" id="KW-1185">Reference proteome</keyword>
<gene>
    <name evidence="3" type="ORF">BVC80_8725g5</name>
</gene>
<keyword evidence="2" id="KW-0472">Membrane</keyword>
<accession>A0A200Q8L8</accession>
<proteinExistence type="predicted"/>
<dbReference type="EMBL" id="MVGT01002720">
    <property type="protein sequence ID" value="OVA06775.1"/>
    <property type="molecule type" value="Genomic_DNA"/>
</dbReference>